<dbReference type="AlphaFoldDB" id="A0A419SN40"/>
<feature type="region of interest" description="Disordered" evidence="12">
    <location>
        <begin position="302"/>
        <end position="329"/>
    </location>
</feature>
<keyword evidence="9 11" id="KW-0472">Membrane</keyword>
<keyword evidence="5 11" id="KW-1133">Transmembrane helix</keyword>
<evidence type="ECO:0000256" key="7">
    <source>
        <dbReference type="ARBA" id="ARBA00023004"/>
    </source>
</evidence>
<dbReference type="PANTHER" id="PTHR35457:SF1">
    <property type="entry name" value="HEME A SYNTHASE"/>
    <property type="match status" value="1"/>
</dbReference>
<dbReference type="EMBL" id="MCHY01000006">
    <property type="protein sequence ID" value="RKD25695.1"/>
    <property type="molecule type" value="Genomic_DNA"/>
</dbReference>
<feature type="transmembrane region" description="Helical" evidence="11">
    <location>
        <begin position="91"/>
        <end position="113"/>
    </location>
</feature>
<evidence type="ECO:0000256" key="4">
    <source>
        <dbReference type="ARBA" id="ARBA00022723"/>
    </source>
</evidence>
<feature type="transmembrane region" description="Helical" evidence="11">
    <location>
        <begin position="62"/>
        <end position="79"/>
    </location>
</feature>
<comment type="function">
    <text evidence="11">Catalyzes the conversion of heme O to heme A by two successive hydroxylations of the methyl group at C8. The first hydroxylation forms heme I, the second hydroxylation results in an unstable dihydroxymethyl group, which spontaneously dehydrates, resulting in the formyl group of heme A.</text>
</comment>
<comment type="pathway">
    <text evidence="11">Porphyrin-containing compound metabolism; heme A biosynthesis; heme A from heme O: step 1/1.</text>
</comment>
<feature type="transmembrane region" description="Helical" evidence="11">
    <location>
        <begin position="271"/>
        <end position="289"/>
    </location>
</feature>
<comment type="caution">
    <text evidence="13">The sequence shown here is derived from an EMBL/GenBank/DDBJ whole genome shotgun (WGS) entry which is preliminary data.</text>
</comment>
<keyword evidence="8 11" id="KW-0350">Heme biosynthesis</keyword>
<organism evidence="13 14">
    <name type="scientific">Ammoniphilus oxalaticus</name>
    <dbReference type="NCBI Taxonomy" id="66863"/>
    <lineage>
        <taxon>Bacteria</taxon>
        <taxon>Bacillati</taxon>
        <taxon>Bacillota</taxon>
        <taxon>Bacilli</taxon>
        <taxon>Bacillales</taxon>
        <taxon>Paenibacillaceae</taxon>
        <taxon>Aneurinibacillus group</taxon>
        <taxon>Ammoniphilus</taxon>
    </lineage>
</organism>
<comment type="catalytic activity">
    <reaction evidence="11">
        <text>Fe(II)-heme o + 2 A + H2O = Fe(II)-heme a + 2 AH2</text>
        <dbReference type="Rhea" id="RHEA:63388"/>
        <dbReference type="ChEBI" id="CHEBI:13193"/>
        <dbReference type="ChEBI" id="CHEBI:15377"/>
        <dbReference type="ChEBI" id="CHEBI:17499"/>
        <dbReference type="ChEBI" id="CHEBI:60530"/>
        <dbReference type="ChEBI" id="CHEBI:61715"/>
        <dbReference type="EC" id="1.17.99.9"/>
    </reaction>
</comment>
<feature type="transmembrane region" description="Helical" evidence="11">
    <location>
        <begin position="7"/>
        <end position="26"/>
    </location>
</feature>
<protein>
    <recommendedName>
        <fullName evidence="11">Heme A synthase</fullName>
        <shortName evidence="11">HAS</shortName>
        <ecNumber evidence="11">1.17.99.9</ecNumber>
    </recommendedName>
    <alternativeName>
        <fullName evidence="11">Cytochrome aa3-controlling protein</fullName>
    </alternativeName>
</protein>
<keyword evidence="10" id="KW-1015">Disulfide bond</keyword>
<evidence type="ECO:0000256" key="1">
    <source>
        <dbReference type="ARBA" id="ARBA00004141"/>
    </source>
</evidence>
<comment type="similarity">
    <text evidence="11">Belongs to the COX15/CtaA family. Type 1 subfamily.</text>
</comment>
<dbReference type="PANTHER" id="PTHR35457">
    <property type="entry name" value="HEME A SYNTHASE"/>
    <property type="match status" value="1"/>
</dbReference>
<evidence type="ECO:0000256" key="12">
    <source>
        <dbReference type="SAM" id="MobiDB-lite"/>
    </source>
</evidence>
<dbReference type="EC" id="1.17.99.9" evidence="11"/>
<feature type="compositionally biased region" description="Polar residues" evidence="12">
    <location>
        <begin position="306"/>
        <end position="318"/>
    </location>
</feature>
<evidence type="ECO:0000256" key="10">
    <source>
        <dbReference type="ARBA" id="ARBA00023157"/>
    </source>
</evidence>
<keyword evidence="3 11" id="KW-0812">Transmembrane</keyword>
<evidence type="ECO:0000256" key="5">
    <source>
        <dbReference type="ARBA" id="ARBA00022989"/>
    </source>
</evidence>
<feature type="transmembrane region" description="Helical" evidence="11">
    <location>
        <begin position="162"/>
        <end position="179"/>
    </location>
</feature>
<evidence type="ECO:0000256" key="11">
    <source>
        <dbReference type="HAMAP-Rule" id="MF_01664"/>
    </source>
</evidence>
<comment type="cofactor">
    <cofactor evidence="11">
        <name>heme b</name>
        <dbReference type="ChEBI" id="CHEBI:60344"/>
    </cofactor>
</comment>
<keyword evidence="2 11" id="KW-1003">Cell membrane</keyword>
<evidence type="ECO:0000313" key="13">
    <source>
        <dbReference type="EMBL" id="RKD25695.1"/>
    </source>
</evidence>
<gene>
    <name evidence="11" type="primary">ctaA</name>
    <name evidence="13" type="ORF">BEP19_01780</name>
</gene>
<name>A0A419SN40_9BACL</name>
<accession>A0A419SN40</accession>
<dbReference type="HAMAP" id="MF_01664">
    <property type="entry name" value="HemeA_synth_type1"/>
    <property type="match status" value="1"/>
</dbReference>
<evidence type="ECO:0000256" key="9">
    <source>
        <dbReference type="ARBA" id="ARBA00023136"/>
    </source>
</evidence>
<dbReference type="InterPro" id="IPR050450">
    <property type="entry name" value="COX15/CtaA_HemeA_synthase"/>
</dbReference>
<dbReference type="GO" id="GO:0120547">
    <property type="term" value="F:heme A synthase activity"/>
    <property type="evidence" value="ECO:0007669"/>
    <property type="project" value="UniProtKB-EC"/>
</dbReference>
<reference evidence="13 14" key="1">
    <citation type="submission" date="2016-08" db="EMBL/GenBank/DDBJ databases">
        <title>Novel Firmicute Genomes.</title>
        <authorList>
            <person name="Poppleton D.I."/>
            <person name="Gribaldo S."/>
        </authorList>
    </citation>
    <scope>NUCLEOTIDE SEQUENCE [LARGE SCALE GENOMIC DNA]</scope>
    <source>
        <strain evidence="13 14">RAOx-1</strain>
    </source>
</reference>
<evidence type="ECO:0000256" key="2">
    <source>
        <dbReference type="ARBA" id="ARBA00022475"/>
    </source>
</evidence>
<keyword evidence="14" id="KW-1185">Reference proteome</keyword>
<feature type="transmembrane region" description="Helical" evidence="11">
    <location>
        <begin position="119"/>
        <end position="141"/>
    </location>
</feature>
<evidence type="ECO:0000313" key="14">
    <source>
        <dbReference type="Proteomes" id="UP000284219"/>
    </source>
</evidence>
<evidence type="ECO:0000256" key="8">
    <source>
        <dbReference type="ARBA" id="ARBA00023133"/>
    </source>
</evidence>
<comment type="subcellular location">
    <subcellularLocation>
        <location evidence="11">Cell membrane</location>
        <topology evidence="11">Multi-pass membrane protein</topology>
    </subcellularLocation>
    <subcellularLocation>
        <location evidence="1">Membrane</location>
        <topology evidence="1">Multi-pass membrane protein</topology>
    </subcellularLocation>
</comment>
<dbReference type="UniPathway" id="UPA00269">
    <property type="reaction ID" value="UER00713"/>
</dbReference>
<dbReference type="Pfam" id="PF02628">
    <property type="entry name" value="COX15-CtaA"/>
    <property type="match status" value="1"/>
</dbReference>
<evidence type="ECO:0000256" key="6">
    <source>
        <dbReference type="ARBA" id="ARBA00023002"/>
    </source>
</evidence>
<dbReference type="GO" id="GO:0005886">
    <property type="term" value="C:plasma membrane"/>
    <property type="evidence" value="ECO:0007669"/>
    <property type="project" value="UniProtKB-SubCell"/>
</dbReference>
<dbReference type="InterPro" id="IPR023755">
    <property type="entry name" value="HemeA_Synthase_type1"/>
</dbReference>
<evidence type="ECO:0000256" key="3">
    <source>
        <dbReference type="ARBA" id="ARBA00022692"/>
    </source>
</evidence>
<sequence>MNKGLKWVSILTTIGMFIVLVMGALVTKTGSADGCGNTWPLCHGKFAPLASLESLIEYNHRLVSGIVGLLVAWQSIWAWRKLGHVRGVKFFAFFGFFLTFAQALLGAAAVMWGQSSAVLALHFGLSLTAFASVLLLTILVYETSWFKEAALPPVSTGLKIGIWSLTIYCYIVVYLGAFVRHTQAFGCYAWPKCTDQWIPALTGPAGFQVIHRIAAFLFLVFMVGVTVYMVRKVQHRKDLVVASILSLVLTIGQVLSGAYVVLTGISLFPSLLHNMIISALFGVLCYLCFQSLDQKQKTGEGLQPIQADSSGQTLNPSIPSVGKEEPISG</sequence>
<keyword evidence="4 11" id="KW-0479">Metal-binding</keyword>
<comment type="subunit">
    <text evidence="11">Interacts with CtaB.</text>
</comment>
<feature type="transmembrane region" description="Helical" evidence="11">
    <location>
        <begin position="239"/>
        <end position="265"/>
    </location>
</feature>
<keyword evidence="7 11" id="KW-0408">Iron</keyword>
<feature type="binding site" description="axial binding residue" evidence="11">
    <location>
        <position position="211"/>
    </location>
    <ligand>
        <name>heme</name>
        <dbReference type="ChEBI" id="CHEBI:30413"/>
    </ligand>
    <ligandPart>
        <name>Fe</name>
        <dbReference type="ChEBI" id="CHEBI:18248"/>
    </ligandPart>
</feature>
<dbReference type="Proteomes" id="UP000284219">
    <property type="component" value="Unassembled WGS sequence"/>
</dbReference>
<keyword evidence="6 11" id="KW-0560">Oxidoreductase</keyword>
<feature type="binding site" description="axial binding residue" evidence="11">
    <location>
        <position position="273"/>
    </location>
    <ligand>
        <name>heme</name>
        <dbReference type="ChEBI" id="CHEBI:30413"/>
    </ligand>
    <ligandPart>
        <name>Fe</name>
        <dbReference type="ChEBI" id="CHEBI:18248"/>
    </ligandPart>
</feature>
<dbReference type="RefSeq" id="WP_170145235.1">
    <property type="nucleotide sequence ID" value="NZ_MCHY01000006.1"/>
</dbReference>
<dbReference type="GO" id="GO:0006784">
    <property type="term" value="P:heme A biosynthetic process"/>
    <property type="evidence" value="ECO:0007669"/>
    <property type="project" value="UniProtKB-UniRule"/>
</dbReference>
<dbReference type="GO" id="GO:0046872">
    <property type="term" value="F:metal ion binding"/>
    <property type="evidence" value="ECO:0007669"/>
    <property type="project" value="UniProtKB-KW"/>
</dbReference>
<proteinExistence type="inferred from homology"/>
<feature type="transmembrane region" description="Helical" evidence="11">
    <location>
        <begin position="209"/>
        <end position="230"/>
    </location>
</feature>
<dbReference type="InterPro" id="IPR003780">
    <property type="entry name" value="COX15/CtaA_fam"/>
</dbReference>